<evidence type="ECO:0000259" key="2">
    <source>
        <dbReference type="Pfam" id="PF04909"/>
    </source>
</evidence>
<dbReference type="GO" id="GO:0016831">
    <property type="term" value="F:carboxy-lyase activity"/>
    <property type="evidence" value="ECO:0007669"/>
    <property type="project" value="InterPro"/>
</dbReference>
<feature type="domain" description="Amidohydrolase-related" evidence="2">
    <location>
        <begin position="7"/>
        <end position="273"/>
    </location>
</feature>
<dbReference type="InterPro" id="IPR006680">
    <property type="entry name" value="Amidohydro-rel"/>
</dbReference>
<comment type="caution">
    <text evidence="3">The sequence shown here is derived from an EMBL/GenBank/DDBJ whole genome shotgun (WGS) entry which is preliminary data.</text>
</comment>
<accession>A0A933L1D0</accession>
<sequence length="301" mass="34225">MTARAYCDCHVNIWNDEHVLPLYHQLQGRIRQGEMAPKADADTLYREMAGVERAIVFALRYGDSIGVESNDELTAAAVAKYPDKFVGFAYVDPRRPDCMEQLRHAIEDLKLTGVKFGPIYNGVALSDPRLVPVYEYLQKNNIPLTLHMGTTFARNAPIEMGRAIHVEPIALRYPDLVMVLAHMGHPWYEECIVVARKQPNVFCEISALVYRPWQYYNILICAQEYRITDKIFFGTDFPFSRVDESVDGLLGINDQLEGTRLPRVSEETMQRILRSDPFAQWWHGDDPLAARVVGRVGGPPA</sequence>
<dbReference type="SUPFAM" id="SSF51556">
    <property type="entry name" value="Metallo-dependent hydrolases"/>
    <property type="match status" value="1"/>
</dbReference>
<evidence type="ECO:0000256" key="1">
    <source>
        <dbReference type="ARBA" id="ARBA00023239"/>
    </source>
</evidence>
<name>A0A933L1D0_9HYPH</name>
<reference evidence="3" key="1">
    <citation type="submission" date="2020-07" db="EMBL/GenBank/DDBJ databases">
        <title>Huge and variable diversity of episymbiotic CPR bacteria and DPANN archaea in groundwater ecosystems.</title>
        <authorList>
            <person name="He C.Y."/>
            <person name="Keren R."/>
            <person name="Whittaker M."/>
            <person name="Farag I.F."/>
            <person name="Doudna J."/>
            <person name="Cate J.H.D."/>
            <person name="Banfield J.F."/>
        </authorList>
    </citation>
    <scope>NUCLEOTIDE SEQUENCE</scope>
    <source>
        <strain evidence="3">NC_groundwater_1586_Pr3_B-0.1um_66_15</strain>
    </source>
</reference>
<gene>
    <name evidence="3" type="ORF">HY834_11925</name>
</gene>
<dbReference type="InterPro" id="IPR032465">
    <property type="entry name" value="ACMSD"/>
</dbReference>
<dbReference type="EMBL" id="JACRAF010000031">
    <property type="protein sequence ID" value="MBI4922449.1"/>
    <property type="molecule type" value="Genomic_DNA"/>
</dbReference>
<evidence type="ECO:0000313" key="3">
    <source>
        <dbReference type="EMBL" id="MBI4922449.1"/>
    </source>
</evidence>
<keyword evidence="1" id="KW-0456">Lyase</keyword>
<evidence type="ECO:0000313" key="4">
    <source>
        <dbReference type="Proteomes" id="UP000782610"/>
    </source>
</evidence>
<dbReference type="PANTHER" id="PTHR21240:SF19">
    <property type="entry name" value="CATALYTIC_ HYDROLASE"/>
    <property type="match status" value="1"/>
</dbReference>
<proteinExistence type="predicted"/>
<dbReference type="Gene3D" id="3.20.20.140">
    <property type="entry name" value="Metal-dependent hydrolases"/>
    <property type="match status" value="1"/>
</dbReference>
<organism evidence="3 4">
    <name type="scientific">Devosia nanyangense</name>
    <dbReference type="NCBI Taxonomy" id="1228055"/>
    <lineage>
        <taxon>Bacteria</taxon>
        <taxon>Pseudomonadati</taxon>
        <taxon>Pseudomonadota</taxon>
        <taxon>Alphaproteobacteria</taxon>
        <taxon>Hyphomicrobiales</taxon>
        <taxon>Devosiaceae</taxon>
        <taxon>Devosia</taxon>
    </lineage>
</organism>
<dbReference type="Pfam" id="PF04909">
    <property type="entry name" value="Amidohydro_2"/>
    <property type="match status" value="1"/>
</dbReference>
<dbReference type="InterPro" id="IPR032466">
    <property type="entry name" value="Metal_Hydrolase"/>
</dbReference>
<dbReference type="AlphaFoldDB" id="A0A933L1D0"/>
<protein>
    <submittedName>
        <fullName evidence="3">Amidohydrolase</fullName>
    </submittedName>
</protein>
<dbReference type="CDD" id="cd01292">
    <property type="entry name" value="metallo-dependent_hydrolases"/>
    <property type="match status" value="1"/>
</dbReference>
<dbReference type="Proteomes" id="UP000782610">
    <property type="component" value="Unassembled WGS sequence"/>
</dbReference>
<dbReference type="GO" id="GO:0016787">
    <property type="term" value="F:hydrolase activity"/>
    <property type="evidence" value="ECO:0007669"/>
    <property type="project" value="InterPro"/>
</dbReference>
<dbReference type="PANTHER" id="PTHR21240">
    <property type="entry name" value="2-AMINO-3-CARBOXYLMUCONATE-6-SEMIALDEHYDE DECARBOXYLASE"/>
    <property type="match status" value="1"/>
</dbReference>